<evidence type="ECO:0000256" key="2">
    <source>
        <dbReference type="PROSITE-ProRule" id="PRU00023"/>
    </source>
</evidence>
<keyword evidence="2" id="KW-0040">ANK repeat</keyword>
<feature type="compositionally biased region" description="Polar residues" evidence="4">
    <location>
        <begin position="626"/>
        <end position="637"/>
    </location>
</feature>
<dbReference type="InterPro" id="IPR003123">
    <property type="entry name" value="VPS9"/>
</dbReference>
<evidence type="ECO:0000256" key="4">
    <source>
        <dbReference type="SAM" id="MobiDB-lite"/>
    </source>
</evidence>
<keyword evidence="7" id="KW-1185">Reference proteome</keyword>
<dbReference type="GO" id="GO:0030133">
    <property type="term" value="C:transport vesicle"/>
    <property type="evidence" value="ECO:0007669"/>
    <property type="project" value="TreeGrafter"/>
</dbReference>
<dbReference type="Pfam" id="PF02204">
    <property type="entry name" value="VPS9"/>
    <property type="match status" value="1"/>
</dbReference>
<feature type="domain" description="VPS9" evidence="5">
    <location>
        <begin position="349"/>
        <end position="507"/>
    </location>
</feature>
<dbReference type="RefSeq" id="XP_060285611.1">
    <property type="nucleotide sequence ID" value="XM_060427246.1"/>
</dbReference>
<dbReference type="Pfam" id="PF13857">
    <property type="entry name" value="Ank_5"/>
    <property type="match status" value="1"/>
</dbReference>
<dbReference type="PROSITE" id="PS50088">
    <property type="entry name" value="ANK_REPEAT"/>
    <property type="match status" value="1"/>
</dbReference>
<reference evidence="6" key="1">
    <citation type="submission" date="2023-06" db="EMBL/GenBank/DDBJ databases">
        <title>Genome-scale phylogeny and comparative genomics of the fungal order Sordariales.</title>
        <authorList>
            <consortium name="Lawrence Berkeley National Laboratory"/>
            <person name="Hensen N."/>
            <person name="Bonometti L."/>
            <person name="Westerberg I."/>
            <person name="Brannstrom I.O."/>
            <person name="Guillou S."/>
            <person name="Cros-Aarteil S."/>
            <person name="Calhoun S."/>
            <person name="Haridas S."/>
            <person name="Kuo A."/>
            <person name="Mondo S."/>
            <person name="Pangilinan J."/>
            <person name="Riley R."/>
            <person name="Labutti K."/>
            <person name="Andreopoulos B."/>
            <person name="Lipzen A."/>
            <person name="Chen C."/>
            <person name="Yanf M."/>
            <person name="Daum C."/>
            <person name="Ng V."/>
            <person name="Clum A."/>
            <person name="Steindorff A."/>
            <person name="Ohm R."/>
            <person name="Martin F."/>
            <person name="Silar P."/>
            <person name="Natvig D."/>
            <person name="Lalanne C."/>
            <person name="Gautier V."/>
            <person name="Ament-Velasquez S.L."/>
            <person name="Kruys A."/>
            <person name="Hutchinson M.I."/>
            <person name="Powell A.J."/>
            <person name="Barry K."/>
            <person name="Miller A.N."/>
            <person name="Grigoriev I.V."/>
            <person name="Debuchy R."/>
            <person name="Gladieux P."/>
            <person name="Thoren M.H."/>
            <person name="Johannesson H."/>
        </authorList>
    </citation>
    <scope>NUCLEOTIDE SEQUENCE</scope>
    <source>
        <strain evidence="6">8032-3</strain>
    </source>
</reference>
<dbReference type="SUPFAM" id="SSF48403">
    <property type="entry name" value="Ankyrin repeat"/>
    <property type="match status" value="1"/>
</dbReference>
<dbReference type="GO" id="GO:0097422">
    <property type="term" value="C:tubular endosome"/>
    <property type="evidence" value="ECO:0007669"/>
    <property type="project" value="TreeGrafter"/>
</dbReference>
<dbReference type="GO" id="GO:0045022">
    <property type="term" value="P:early endosome to late endosome transport"/>
    <property type="evidence" value="ECO:0007669"/>
    <property type="project" value="TreeGrafter"/>
</dbReference>
<dbReference type="Gene3D" id="1.25.40.20">
    <property type="entry name" value="Ankyrin repeat-containing domain"/>
    <property type="match status" value="2"/>
</dbReference>
<feature type="coiled-coil region" evidence="3">
    <location>
        <begin position="1197"/>
        <end position="1225"/>
    </location>
</feature>
<dbReference type="SMART" id="SM00248">
    <property type="entry name" value="ANK"/>
    <property type="match status" value="5"/>
</dbReference>
<dbReference type="GO" id="GO:0000149">
    <property type="term" value="F:SNARE binding"/>
    <property type="evidence" value="ECO:0007669"/>
    <property type="project" value="TreeGrafter"/>
</dbReference>
<dbReference type="Pfam" id="PF12796">
    <property type="entry name" value="Ank_2"/>
    <property type="match status" value="1"/>
</dbReference>
<evidence type="ECO:0000256" key="3">
    <source>
        <dbReference type="SAM" id="Coils"/>
    </source>
</evidence>
<comment type="caution">
    <text evidence="6">The sequence shown here is derived from an EMBL/GenBank/DDBJ whole genome shotgun (WGS) entry which is preliminary data.</text>
</comment>
<dbReference type="Proteomes" id="UP001244011">
    <property type="component" value="Unassembled WGS sequence"/>
</dbReference>
<feature type="region of interest" description="Disordered" evidence="4">
    <location>
        <begin position="1279"/>
        <end position="1332"/>
    </location>
</feature>
<dbReference type="InterPro" id="IPR036871">
    <property type="entry name" value="PX_dom_sf"/>
</dbReference>
<gene>
    <name evidence="6" type="ORF">QBC33DRAFT_530608</name>
</gene>
<comment type="similarity">
    <text evidence="1">Belongs to the UPF0507 family.</text>
</comment>
<dbReference type="PROSITE" id="PS51205">
    <property type="entry name" value="VPS9"/>
    <property type="match status" value="1"/>
</dbReference>
<evidence type="ECO:0000313" key="7">
    <source>
        <dbReference type="Proteomes" id="UP001244011"/>
    </source>
</evidence>
<dbReference type="PANTHER" id="PTHR24170">
    <property type="entry name" value="ANKYRIN REPEAT DOMAIN-CONTAINING PROTEIN 27"/>
    <property type="match status" value="1"/>
</dbReference>
<dbReference type="GO" id="GO:0035091">
    <property type="term" value="F:phosphatidylinositol binding"/>
    <property type="evidence" value="ECO:0007669"/>
    <property type="project" value="InterPro"/>
</dbReference>
<dbReference type="GO" id="GO:0005886">
    <property type="term" value="C:plasma membrane"/>
    <property type="evidence" value="ECO:0007669"/>
    <property type="project" value="TreeGrafter"/>
</dbReference>
<name>A0AAJ0C5J9_9PEZI</name>
<dbReference type="SUPFAM" id="SSF109993">
    <property type="entry name" value="VPS9 domain"/>
    <property type="match status" value="1"/>
</dbReference>
<feature type="compositionally biased region" description="Polar residues" evidence="4">
    <location>
        <begin position="1292"/>
        <end position="1325"/>
    </location>
</feature>
<feature type="repeat" description="ANK" evidence="2">
    <location>
        <begin position="702"/>
        <end position="734"/>
    </location>
</feature>
<keyword evidence="3" id="KW-0175">Coiled coil</keyword>
<proteinExistence type="inferred from homology"/>
<dbReference type="GO" id="GO:0005085">
    <property type="term" value="F:guanyl-nucleotide exchange factor activity"/>
    <property type="evidence" value="ECO:0007669"/>
    <property type="project" value="TreeGrafter"/>
</dbReference>
<dbReference type="GeneID" id="85310433"/>
<dbReference type="GO" id="GO:0005769">
    <property type="term" value="C:early endosome"/>
    <property type="evidence" value="ECO:0007669"/>
    <property type="project" value="TreeGrafter"/>
</dbReference>
<dbReference type="FunFam" id="1.25.40.20:FF:000443">
    <property type="entry name" value="Putative vps9 domain protein"/>
    <property type="match status" value="1"/>
</dbReference>
<dbReference type="EMBL" id="MU839002">
    <property type="protein sequence ID" value="KAK1769398.1"/>
    <property type="molecule type" value="Genomic_DNA"/>
</dbReference>
<feature type="compositionally biased region" description="Low complexity" evidence="4">
    <location>
        <begin position="546"/>
        <end position="560"/>
    </location>
</feature>
<dbReference type="PANTHER" id="PTHR24170:SF1">
    <property type="entry name" value="DOMAIN PROTEIN, PUTATIVE (AFU_ORTHOLOGUE AFUA_1G09870)-RELATED"/>
    <property type="match status" value="1"/>
</dbReference>
<dbReference type="InterPro" id="IPR002110">
    <property type="entry name" value="Ankyrin_rpt"/>
</dbReference>
<protein>
    <recommendedName>
        <fullName evidence="5">VPS9 domain-containing protein</fullName>
    </recommendedName>
</protein>
<evidence type="ECO:0000256" key="1">
    <source>
        <dbReference type="ARBA" id="ARBA00007428"/>
    </source>
</evidence>
<feature type="region of interest" description="Disordered" evidence="4">
    <location>
        <begin position="527"/>
        <end position="576"/>
    </location>
</feature>
<dbReference type="Gene3D" id="1.20.1050.80">
    <property type="entry name" value="VPS9 domain"/>
    <property type="match status" value="1"/>
</dbReference>
<feature type="region of interest" description="Disordered" evidence="4">
    <location>
        <begin position="626"/>
        <end position="648"/>
    </location>
</feature>
<dbReference type="SMART" id="SM00167">
    <property type="entry name" value="VPS9"/>
    <property type="match status" value="1"/>
</dbReference>
<dbReference type="InterPro" id="IPR037191">
    <property type="entry name" value="VPS9_dom_sf"/>
</dbReference>
<sequence>MQPLNPFLSAFSKSPLAAQCSPARLHILLVPPTSVLLSSRDSESGALLTDTVASDEFIGSHVLRIGNGKGSAAGGKDVAQNLREMRGKAKVYNTINGRSIIIKDNLVYSNKGFKNLAHANILNDTIWYPDTLEPRPFLIYYISQPLVGSWDEIKIRPAIFPPVVEGGHAPTMNRGDPGADPTPSVIVPRKKDIKSFHDLLNHFPVIARQMQSGLEKLFREFTTIFERPLPPPPSANHIPDPEPDGPILAAMKRVRSDSASIRRNGASSRRSDRAIENFYAEDEEDVMRASLETAVTTAIDLFQSVDKQQLSLLGATTDLTGPVVERLIERYVTESVHHLLFPRLSALKRPDDLELEAKIRQMDFIDISQLGIAMDGGWSGKRDLIASLGRAMDEFRKMSNAMSPQETLETLLRTTKAVTQLSESSRQGAVYSDGSEKPVLTINADTLVSLLLYVVIKAQVKNLQARLIYIRHFIFIDDVDNGEMGYALSTFEAVLSYLDADSGSLRRASRRNKALWDAAAKGDLPGLMRIMEPTSGATGDENELFESPPSSSRWESSSSWTLPNGTSSRRSSSPLTVSERFSLGSGLSHVFPFQSRGEEEEYGEYELPLAPPKRIKRVAMDTRSMSSGSEISYRSRATSTGTIGSGIEGDTSIERLAQTQDASGESVLMMAVQNDRQEVLKYLLSLEQYYSPEIVAEDRNNEGTTLLSAAVQLGHADIIRILLGYLLEFSSHDSVRRYLAIQDTRDRSAAHYLFHAPFLIREIGRMLPWRQKDKNGQTPLFALCRSYDHAMYHKMVEEALNVATETQGDGQPLHLDDHVDAKGNTLLHIVNDAKLAVYILHRCDVDVNATNEKHFTALMVASKYGRFDMVRALFSDPRVDAAAKELRGLTAVELAKDDDVRNKIDDLALFSMPVGPESRTTRVVRSYFVEDASIRFVLKSGAPVDQHSYAVTTCRRSLTDFERLAKLLALENPASWIPSLANLRSPTQIPSKPSRAVLKDLQLRVDWFLRILLSHPTFATHEMLWEFFLVPDLQPDMMEQRSQLKAETRAEKVRDELEPLEDVQEVEQFVEYAMEMVHGLQYSTRRVGRGASVVGNASSDLHEASQLLARATSTLDFLPQSHSSAFEVYARALSSSQSSPIAAFHGTFLALHSIIESILLALARPQQLITQILAARRDAERNHNSLGRSTRWPLGLLDDARQRLNEEREERARRSEMEAEGLAKELRYTQQTVAQELAGWRDVHEKVGRRAIRDLARGMVIAEKMRLDGMHRALRRVREVSTDSAAGEGQEASDSLSALGQNNATLGQQQVTSDRVTNGDSSAGSGPTRAID</sequence>
<accession>A0AAJ0C5J9</accession>
<dbReference type="InterPro" id="IPR051248">
    <property type="entry name" value="UPF0507/Ank_repeat_27"/>
</dbReference>
<dbReference type="InterPro" id="IPR036770">
    <property type="entry name" value="Ankyrin_rpt-contain_sf"/>
</dbReference>
<dbReference type="CDD" id="cd06093">
    <property type="entry name" value="PX_domain"/>
    <property type="match status" value="1"/>
</dbReference>
<evidence type="ECO:0000313" key="6">
    <source>
        <dbReference type="EMBL" id="KAK1769398.1"/>
    </source>
</evidence>
<dbReference type="SUPFAM" id="SSF64268">
    <property type="entry name" value="PX domain"/>
    <property type="match status" value="1"/>
</dbReference>
<evidence type="ECO:0000259" key="5">
    <source>
        <dbReference type="PROSITE" id="PS51205"/>
    </source>
</evidence>
<dbReference type="GO" id="GO:0005770">
    <property type="term" value="C:late endosome"/>
    <property type="evidence" value="ECO:0007669"/>
    <property type="project" value="TreeGrafter"/>
</dbReference>
<organism evidence="6 7">
    <name type="scientific">Phialemonium atrogriseum</name>
    <dbReference type="NCBI Taxonomy" id="1093897"/>
    <lineage>
        <taxon>Eukaryota</taxon>
        <taxon>Fungi</taxon>
        <taxon>Dikarya</taxon>
        <taxon>Ascomycota</taxon>
        <taxon>Pezizomycotina</taxon>
        <taxon>Sordariomycetes</taxon>
        <taxon>Sordariomycetidae</taxon>
        <taxon>Cephalothecales</taxon>
        <taxon>Cephalothecaceae</taxon>
        <taxon>Phialemonium</taxon>
    </lineage>
</organism>